<feature type="non-terminal residue" evidence="2">
    <location>
        <position position="1"/>
    </location>
</feature>
<dbReference type="PATRIC" id="fig|698759.3.peg.5794"/>
<evidence type="ECO:0000256" key="1">
    <source>
        <dbReference type="SAM" id="MobiDB-lite"/>
    </source>
</evidence>
<evidence type="ECO:0000313" key="3">
    <source>
        <dbReference type="Proteomes" id="UP000010411"/>
    </source>
</evidence>
<dbReference type="EMBL" id="AEJC01000425">
    <property type="protein sequence ID" value="EKX63533.1"/>
    <property type="molecule type" value="Genomic_DNA"/>
</dbReference>
<protein>
    <submittedName>
        <fullName evidence="2">Uncharacterized protein</fullName>
    </submittedName>
</protein>
<dbReference type="AlphaFoldDB" id="L1KT19"/>
<gene>
    <name evidence="2" type="ORF">STRIP9103_00669</name>
</gene>
<proteinExistence type="predicted"/>
<comment type="caution">
    <text evidence="2">The sequence shown here is derived from an EMBL/GenBank/DDBJ whole genome shotgun (WGS) entry which is preliminary data.</text>
</comment>
<dbReference type="Proteomes" id="UP000010411">
    <property type="component" value="Unassembled WGS sequence"/>
</dbReference>
<name>L1KT19_9ACTN</name>
<accession>L1KT19</accession>
<keyword evidence="3" id="KW-1185">Reference proteome</keyword>
<evidence type="ECO:0000313" key="2">
    <source>
        <dbReference type="EMBL" id="EKX63533.1"/>
    </source>
</evidence>
<dbReference type="AntiFam" id="ANF00226">
    <property type="entry name" value="Shadow ORF (opposite pknB)"/>
</dbReference>
<feature type="region of interest" description="Disordered" evidence="1">
    <location>
        <begin position="1"/>
        <end position="30"/>
    </location>
</feature>
<sequence length="199" mass="20135">ADEFAAAGEVGGGTVAGVLHGGDAEVGEDDPAGAVEEDVAGLDVAVQHTDPVGGGERVHDLGADGGGLARVEQAPVAQDVVHGRPVDEFHDDQGAAVDLGHVVHGDDSGVPDAGGGPGLALHPQPQVGQFGHGGVRVGAQLLEGDLAVEHFVHGPPDHAHAAASELLDDPVPPGEKPSDTVRLFVRPRRHLRPVPVTNR</sequence>
<reference evidence="2 3" key="1">
    <citation type="submission" date="2012-11" db="EMBL/GenBank/DDBJ databases">
        <authorList>
            <person name="Huguet-Tapia J.C."/>
            <person name="Durkin A.S."/>
            <person name="Pettis G.S."/>
            <person name="Badger J.H."/>
        </authorList>
    </citation>
    <scope>NUCLEOTIDE SEQUENCE [LARGE SCALE GENOMIC DNA]</scope>
    <source>
        <strain evidence="2 3">91-03</strain>
    </source>
</reference>
<organism evidence="2 3">
    <name type="scientific">Streptomyces ipomoeae 91-03</name>
    <dbReference type="NCBI Taxonomy" id="698759"/>
    <lineage>
        <taxon>Bacteria</taxon>
        <taxon>Bacillati</taxon>
        <taxon>Actinomycetota</taxon>
        <taxon>Actinomycetes</taxon>
        <taxon>Kitasatosporales</taxon>
        <taxon>Streptomycetaceae</taxon>
        <taxon>Streptomyces</taxon>
    </lineage>
</organism>